<proteinExistence type="predicted"/>
<evidence type="ECO:0000256" key="1">
    <source>
        <dbReference type="SAM" id="Phobius"/>
    </source>
</evidence>
<sequence length="138" mass="16289">MQFELRKDMRMAPIHRVSCDQLEMKRANLTALLKQWRSGENADSASVLGLRKFGRTDYLHELKTKQHMPLSSPSTWPVYVVFCTVVFEGQFRLLIFFYWFRNFLNVHTKLYIDPIWLNCTDSSINSLFGFVEVSIFLN</sequence>
<feature type="transmembrane region" description="Helical" evidence="1">
    <location>
        <begin position="76"/>
        <end position="100"/>
    </location>
</feature>
<dbReference type="STRING" id="46835.A0A504YFK6"/>
<comment type="caution">
    <text evidence="2">The sequence shown here is derived from an EMBL/GenBank/DDBJ whole genome shotgun (WGS) entry which is preliminary data.</text>
</comment>
<dbReference type="Proteomes" id="UP000316759">
    <property type="component" value="Unassembled WGS sequence"/>
</dbReference>
<accession>A0A504YFK6</accession>
<protein>
    <submittedName>
        <fullName evidence="2">Chromatin assembly factor 1 subunit A-A</fullName>
    </submittedName>
</protein>
<keyword evidence="1" id="KW-1133">Transmembrane helix</keyword>
<evidence type="ECO:0000313" key="2">
    <source>
        <dbReference type="EMBL" id="TPP60522.1"/>
    </source>
</evidence>
<gene>
    <name evidence="2" type="ORF">FGIG_12613</name>
</gene>
<keyword evidence="3" id="KW-1185">Reference proteome</keyword>
<keyword evidence="1" id="KW-0812">Transmembrane</keyword>
<name>A0A504YFK6_FASGI</name>
<organism evidence="2 3">
    <name type="scientific">Fasciola gigantica</name>
    <name type="common">Giant liver fluke</name>
    <dbReference type="NCBI Taxonomy" id="46835"/>
    <lineage>
        <taxon>Eukaryota</taxon>
        <taxon>Metazoa</taxon>
        <taxon>Spiralia</taxon>
        <taxon>Lophotrochozoa</taxon>
        <taxon>Platyhelminthes</taxon>
        <taxon>Trematoda</taxon>
        <taxon>Digenea</taxon>
        <taxon>Plagiorchiida</taxon>
        <taxon>Echinostomata</taxon>
        <taxon>Echinostomatoidea</taxon>
        <taxon>Fasciolidae</taxon>
        <taxon>Fasciola</taxon>
    </lineage>
</organism>
<dbReference type="AlphaFoldDB" id="A0A504YFK6"/>
<reference evidence="2 3" key="1">
    <citation type="submission" date="2019-04" db="EMBL/GenBank/DDBJ databases">
        <title>Annotation for the trematode Fasciola gigantica.</title>
        <authorList>
            <person name="Choi Y.-J."/>
        </authorList>
    </citation>
    <scope>NUCLEOTIDE SEQUENCE [LARGE SCALE GENOMIC DNA]</scope>
    <source>
        <strain evidence="2">Uganda_cow_1</strain>
    </source>
</reference>
<dbReference type="OrthoDB" id="79480at2759"/>
<keyword evidence="1" id="KW-0472">Membrane</keyword>
<evidence type="ECO:0000313" key="3">
    <source>
        <dbReference type="Proteomes" id="UP000316759"/>
    </source>
</evidence>
<dbReference type="EMBL" id="SUNJ01009325">
    <property type="protein sequence ID" value="TPP60522.1"/>
    <property type="molecule type" value="Genomic_DNA"/>
</dbReference>